<dbReference type="InterPro" id="IPR044840">
    <property type="entry name" value="Nup188"/>
</dbReference>
<evidence type="ECO:0000256" key="1">
    <source>
        <dbReference type="ARBA" id="ARBA00004567"/>
    </source>
</evidence>
<dbReference type="InterPro" id="IPR048883">
    <property type="entry name" value="Nup188_N-subdom_III"/>
</dbReference>
<dbReference type="PANTHER" id="PTHR31431:SF1">
    <property type="entry name" value="NUCLEOPORIN NUP188"/>
    <property type="match status" value="1"/>
</dbReference>
<dbReference type="GeneID" id="87816348"/>
<evidence type="ECO:0000313" key="15">
    <source>
        <dbReference type="Proteomes" id="UP001302676"/>
    </source>
</evidence>
<evidence type="ECO:0000256" key="9">
    <source>
        <dbReference type="ARBA" id="ARBA00040174"/>
    </source>
</evidence>
<protein>
    <recommendedName>
        <fullName evidence="9">Nucleoporin NUP188</fullName>
    </recommendedName>
</protein>
<comment type="caution">
    <text evidence="14">The sequence shown here is derived from an EMBL/GenBank/DDBJ whole genome shotgun (WGS) entry which is preliminary data.</text>
</comment>
<comment type="similarity">
    <text evidence="8">Belongs to the Nup188 family.</text>
</comment>
<evidence type="ECO:0000256" key="4">
    <source>
        <dbReference type="ARBA" id="ARBA00022927"/>
    </source>
</evidence>
<reference evidence="14" key="2">
    <citation type="submission" date="2023-05" db="EMBL/GenBank/DDBJ databases">
        <authorList>
            <consortium name="Lawrence Berkeley National Laboratory"/>
            <person name="Steindorff A."/>
            <person name="Hensen N."/>
            <person name="Bonometti L."/>
            <person name="Westerberg I."/>
            <person name="Brannstrom I.O."/>
            <person name="Guillou S."/>
            <person name="Cros-Aarteil S."/>
            <person name="Calhoun S."/>
            <person name="Haridas S."/>
            <person name="Kuo A."/>
            <person name="Mondo S."/>
            <person name="Pangilinan J."/>
            <person name="Riley R."/>
            <person name="Labutti K."/>
            <person name="Andreopoulos B."/>
            <person name="Lipzen A."/>
            <person name="Chen C."/>
            <person name="Yanf M."/>
            <person name="Daum C."/>
            <person name="Ng V."/>
            <person name="Clum A."/>
            <person name="Ohm R."/>
            <person name="Martin F."/>
            <person name="Silar P."/>
            <person name="Natvig D."/>
            <person name="Lalanne C."/>
            <person name="Gautier V."/>
            <person name="Ament-Velasquez S.L."/>
            <person name="Kruys A."/>
            <person name="Hutchinson M.I."/>
            <person name="Powell A.J."/>
            <person name="Barry K."/>
            <person name="Miller A.N."/>
            <person name="Grigoriev I.V."/>
            <person name="Debuchy R."/>
            <person name="Gladieux P."/>
            <person name="Thoren M.H."/>
            <person name="Johannesson H."/>
        </authorList>
    </citation>
    <scope>NUCLEOTIDE SEQUENCE</scope>
    <source>
        <strain evidence="14">CBS 141.50</strain>
    </source>
</reference>
<evidence type="ECO:0000259" key="13">
    <source>
        <dbReference type="Pfam" id="PF21093"/>
    </source>
</evidence>
<evidence type="ECO:0000256" key="5">
    <source>
        <dbReference type="ARBA" id="ARBA00023010"/>
    </source>
</evidence>
<dbReference type="Pfam" id="PF18378">
    <property type="entry name" value="Nup188_C"/>
    <property type="match status" value="1"/>
</dbReference>
<feature type="region of interest" description="Disordered" evidence="10">
    <location>
        <begin position="774"/>
        <end position="796"/>
    </location>
</feature>
<accession>A0AAN6V7N6</accession>
<evidence type="ECO:0000256" key="8">
    <source>
        <dbReference type="ARBA" id="ARBA00038387"/>
    </source>
</evidence>
<dbReference type="GO" id="GO:0051028">
    <property type="term" value="P:mRNA transport"/>
    <property type="evidence" value="ECO:0007669"/>
    <property type="project" value="UniProtKB-KW"/>
</dbReference>
<dbReference type="Gene3D" id="1.25.10.70">
    <property type="match status" value="1"/>
</dbReference>
<dbReference type="GO" id="GO:0006606">
    <property type="term" value="P:protein import into nucleus"/>
    <property type="evidence" value="ECO:0007669"/>
    <property type="project" value="TreeGrafter"/>
</dbReference>
<dbReference type="Proteomes" id="UP001302676">
    <property type="component" value="Unassembled WGS sequence"/>
</dbReference>
<feature type="compositionally biased region" description="Low complexity" evidence="10">
    <location>
        <begin position="1566"/>
        <end position="1589"/>
    </location>
</feature>
<keyword evidence="5" id="KW-0811">Translocation</keyword>
<keyword evidence="7" id="KW-0539">Nucleus</keyword>
<dbReference type="GO" id="GO:0044611">
    <property type="term" value="C:nuclear pore inner ring"/>
    <property type="evidence" value="ECO:0007669"/>
    <property type="project" value="TreeGrafter"/>
</dbReference>
<evidence type="ECO:0000313" key="14">
    <source>
        <dbReference type="EMBL" id="KAK4146383.1"/>
    </source>
</evidence>
<evidence type="ECO:0000256" key="6">
    <source>
        <dbReference type="ARBA" id="ARBA00023132"/>
    </source>
</evidence>
<feature type="domain" description="Nucleoporin Nup188 N-terminal subdomain III" evidence="13">
    <location>
        <begin position="834"/>
        <end position="913"/>
    </location>
</feature>
<evidence type="ECO:0000256" key="2">
    <source>
        <dbReference type="ARBA" id="ARBA00022448"/>
    </source>
</evidence>
<dbReference type="GO" id="GO:0017056">
    <property type="term" value="F:structural constituent of nuclear pore"/>
    <property type="evidence" value="ECO:0007669"/>
    <property type="project" value="InterPro"/>
</dbReference>
<evidence type="ECO:0000256" key="10">
    <source>
        <dbReference type="SAM" id="MobiDB-lite"/>
    </source>
</evidence>
<comment type="subcellular location">
    <subcellularLocation>
        <location evidence="1">Nucleus</location>
        <location evidence="1">Nuclear pore complex</location>
    </subcellularLocation>
</comment>
<dbReference type="Pfam" id="PF21094">
    <property type="entry name" value="Nup188_SH3-like"/>
    <property type="match status" value="1"/>
</dbReference>
<keyword evidence="2" id="KW-0813">Transport</keyword>
<name>A0AAN6V7N6_9PEZI</name>
<sequence>MATLTDRTYLPPLEECLSGGRLVLSWRLIAIALESQACDQLNSAALSAFLRDGYVHQLLREPSTTFSPPTNQTKLDFETKTGAINVVPSPADPYSLDTFKDDARWLSKHADINEVAALRVVLIEYQSRARNHLTGPLSAQDVANIQEAAGVGDGQTSAVMALLDTTATAAADAESLWADFESDHARRGRLLDTYLSERRFFVAAVDSLLALLLHSGAGSDLDGLRDGILLDAFGFDEQATDVSARLNALAPTYMGVLQDCCVRAQSGPKSSSCQAPQMATEEFAADWVRTALSEAIHAASVVFQILDLKSSQFAPPELVTKWFALMDLCEFLTPIGGDHPLLTELLPPLHSLVSAISLKLLNIDRSLLYLDQDVDLLEDEDPYLASSDALTQIHTTITAAAGADLMTAMPVVFAWSLILHQMHVGYQERAERRDLLQNQRAQAGFELEYEPSGRQRRNSAGSIVSIEASSYDVFLASQQLERNIEPAENMARVATAGGRVFDLMSEMAVCLGSSQAAAFRPVLGARARLVFQDLLKRSFHYVGYQSEPVSCLISVLSGGSQYWDIATATATATVRASLEIYTRMLSDDTLNSQYTAQARNRFPYEFLPFASLCRILAGALTSDRETSDVITSLLTRTPSLTVQWDTRWDRSYELVFEEENTNSFRLIRDIDLFADATANSTAAEYRRTSADERCTIPSGTYGRFVTDVGRVAKLDFEHSALAVLGKRIEASLGERAHGQHHRGNGGLGPLGIEELAEGVALLATVLRAAYIQGSSDSSSTSASGSSSPPRTSAASDRALSILDEASRLLPRGKDILGTIADTVDGLAEQDVAELDGPSIAALSSCLQFLHAALPVCPGRVWAYMARCALVNRDTRTGRLVRITAQLDLFAERYDLLVSAAQLFSALVESAMTSAVQRRTLGSTANGKGSTTTKGAAAGTVAVVDRSEKNPWLGASDKMISRVALSVAEACLDIFESSATWRLPSEADRSALIRDIVGVMDKLVSYTYGVGADNTNDDEAKTKSLAAPLVQATGLVVDSFLATSSSSGALRFQPLLATFLAAFQLPDSTTLYQRRARVVSERLTTVLGFVTTLLRVAGADKTKTASVAVLQAQLFQSASVIARLPAVRHAFRSPALSLLSALVESAGRSPGEPPSLLGYLGPPVSRSFLQIAAALDKPFDRTPEAAHTWRFFSTILRNRQPWMANCLLTGKTPREALGSTNGNELKSAKISQLSAGSSVLATALDKLRVLRQLPSQESLAVLDFFTSAQNYWPWTIFATQQDTAFLQELRAYVRDLKAPSVVSKAGAKAAEDACYQARIAAYIAETFAMQLYHLRQMRQAQSFAVDVVNDLDYFLRDAVAVADYNASLHANLARNFANRYPGCSVDGFRRTLLLAPRPLGPGYYYALDVAEAALRHDAAWVGGARGEGFRREMETANVNLSLVEAEVSLFHAWEYLLLELSACLLPKHQAVARQMLQVAGQCLEANQRPQPPEHVFVVLAGSRANLALTLLRRLADCSLLLPQDMGHLLSLVTAAIHSVENPWGEGQIGYFRTLLKMLFVVLRGAKNSPSSTGNTNGSSTGTNPSTPKSGESPVAVSQLVLATLDRVVARSFRDLAALVHEPSAPTTPEDLALVTAILQACLSVPGIEQCHVQILNIMASHDILHVATSLFSWSDRLADSVPGHHGDPVYGELAVLLLRELSALPALAEQLACDGLLGHLTSANIAGYLRRAHVDPLTDNPGAARCYAIWAKGFLPLLLNLLDALGPTIAPEVAFVLNQFPNLLRSSADRLEAPGLSRTSTNNNAHFLTLIGVSEVHSLALLTGVLGALRAANTRDIPEVVWDGGFVLESVEFWLASRKVLRERLLPLGAREMEWRGAGPMGGVGAAGGSETRLEEKVVGLLEGIRDVLVEGRE</sequence>
<dbReference type="Pfam" id="PF10487">
    <property type="entry name" value="Nup188_N"/>
    <property type="match status" value="1"/>
</dbReference>
<feature type="domain" description="Nuclear pore protein Nup188 C-terminal" evidence="12">
    <location>
        <begin position="1527"/>
        <end position="1908"/>
    </location>
</feature>
<gene>
    <name evidence="14" type="ORF">C8A04DRAFT_25893</name>
</gene>
<feature type="region of interest" description="Disordered" evidence="10">
    <location>
        <begin position="1566"/>
        <end position="1591"/>
    </location>
</feature>
<feature type="domain" description="Nucleoporin Nup188 N-terminal" evidence="11">
    <location>
        <begin position="252"/>
        <end position="432"/>
    </location>
</feature>
<feature type="domain" description="Nucleoporin Nup188 N-terminal subdomain III" evidence="13">
    <location>
        <begin position="965"/>
        <end position="1210"/>
    </location>
</feature>
<evidence type="ECO:0000259" key="12">
    <source>
        <dbReference type="Pfam" id="PF18378"/>
    </source>
</evidence>
<dbReference type="GO" id="GO:0006405">
    <property type="term" value="P:RNA export from nucleus"/>
    <property type="evidence" value="ECO:0007669"/>
    <property type="project" value="TreeGrafter"/>
</dbReference>
<dbReference type="InterPro" id="IPR018864">
    <property type="entry name" value="Nucleoporin_Nup188_N"/>
</dbReference>
<dbReference type="EMBL" id="MU853562">
    <property type="protein sequence ID" value="KAK4146383.1"/>
    <property type="molecule type" value="Genomic_DNA"/>
</dbReference>
<evidence type="ECO:0000256" key="7">
    <source>
        <dbReference type="ARBA" id="ARBA00023242"/>
    </source>
</evidence>
<dbReference type="RefSeq" id="XP_062639754.1">
    <property type="nucleotide sequence ID" value="XM_062779735.1"/>
</dbReference>
<keyword evidence="15" id="KW-1185">Reference proteome</keyword>
<evidence type="ECO:0000256" key="3">
    <source>
        <dbReference type="ARBA" id="ARBA00022816"/>
    </source>
</evidence>
<dbReference type="Pfam" id="PF21093">
    <property type="entry name" value="Nup188_N-subdom_III"/>
    <property type="match status" value="2"/>
</dbReference>
<keyword evidence="6" id="KW-0906">Nuclear pore complex</keyword>
<evidence type="ECO:0000259" key="11">
    <source>
        <dbReference type="Pfam" id="PF10487"/>
    </source>
</evidence>
<proteinExistence type="inferred from homology"/>
<reference evidence="14" key="1">
    <citation type="journal article" date="2023" name="Mol. Phylogenet. Evol.">
        <title>Genome-scale phylogeny and comparative genomics of the fungal order Sordariales.</title>
        <authorList>
            <person name="Hensen N."/>
            <person name="Bonometti L."/>
            <person name="Westerberg I."/>
            <person name="Brannstrom I.O."/>
            <person name="Guillou S."/>
            <person name="Cros-Aarteil S."/>
            <person name="Calhoun S."/>
            <person name="Haridas S."/>
            <person name="Kuo A."/>
            <person name="Mondo S."/>
            <person name="Pangilinan J."/>
            <person name="Riley R."/>
            <person name="LaButti K."/>
            <person name="Andreopoulos B."/>
            <person name="Lipzen A."/>
            <person name="Chen C."/>
            <person name="Yan M."/>
            <person name="Daum C."/>
            <person name="Ng V."/>
            <person name="Clum A."/>
            <person name="Steindorff A."/>
            <person name="Ohm R.A."/>
            <person name="Martin F."/>
            <person name="Silar P."/>
            <person name="Natvig D.O."/>
            <person name="Lalanne C."/>
            <person name="Gautier V."/>
            <person name="Ament-Velasquez S.L."/>
            <person name="Kruys A."/>
            <person name="Hutchinson M.I."/>
            <person name="Powell A.J."/>
            <person name="Barry K."/>
            <person name="Miller A.N."/>
            <person name="Grigoriev I.V."/>
            <person name="Debuchy R."/>
            <person name="Gladieux P."/>
            <person name="Hiltunen Thoren M."/>
            <person name="Johannesson H."/>
        </authorList>
    </citation>
    <scope>NUCLEOTIDE SEQUENCE</scope>
    <source>
        <strain evidence="14">CBS 141.50</strain>
    </source>
</reference>
<organism evidence="14 15">
    <name type="scientific">Dichotomopilus funicola</name>
    <dbReference type="NCBI Taxonomy" id="1934379"/>
    <lineage>
        <taxon>Eukaryota</taxon>
        <taxon>Fungi</taxon>
        <taxon>Dikarya</taxon>
        <taxon>Ascomycota</taxon>
        <taxon>Pezizomycotina</taxon>
        <taxon>Sordariomycetes</taxon>
        <taxon>Sordariomycetidae</taxon>
        <taxon>Sordariales</taxon>
        <taxon>Chaetomiaceae</taxon>
        <taxon>Dichotomopilus</taxon>
    </lineage>
</organism>
<dbReference type="PANTHER" id="PTHR31431">
    <property type="entry name" value="NUCLEOPORIN NUP188 HOMOLOG"/>
    <property type="match status" value="1"/>
</dbReference>
<keyword evidence="4" id="KW-0653">Protein transport</keyword>
<dbReference type="InterPro" id="IPR041634">
    <property type="entry name" value="Nup188_C"/>
</dbReference>
<keyword evidence="3" id="KW-0509">mRNA transport</keyword>